<dbReference type="GO" id="GO:0006783">
    <property type="term" value="P:heme biosynthetic process"/>
    <property type="evidence" value="ECO:0007669"/>
    <property type="project" value="TreeGrafter"/>
</dbReference>
<dbReference type="OrthoDB" id="4564047at2"/>
<dbReference type="InterPro" id="IPR029039">
    <property type="entry name" value="Flavoprotein-like_sf"/>
</dbReference>
<name>G8M0X4_ACECE</name>
<evidence type="ECO:0000259" key="1">
    <source>
        <dbReference type="Pfam" id="PF12724"/>
    </source>
</evidence>
<dbReference type="SUPFAM" id="SSF52218">
    <property type="entry name" value="Flavoproteins"/>
    <property type="match status" value="1"/>
</dbReference>
<reference evidence="2 3" key="2">
    <citation type="journal article" date="2012" name="Stand. Genomic Sci.">
        <title>Complete Genome Sequence of Clostridium clariflavum DSM 19732.</title>
        <authorList>
            <person name="Izquierdo J.A."/>
            <person name="Goodwin L."/>
            <person name="Davenport K.W."/>
            <person name="Teshima H."/>
            <person name="Bruce D."/>
            <person name="Detter C."/>
            <person name="Tapia R."/>
            <person name="Han S."/>
            <person name="Land M."/>
            <person name="Hauser L."/>
            <person name="Jeffries C.D."/>
            <person name="Han J."/>
            <person name="Pitluck S."/>
            <person name="Nolan M."/>
            <person name="Chen A."/>
            <person name="Huntemann M."/>
            <person name="Mavromatis K."/>
            <person name="Mikhailova N."/>
            <person name="Liolios K."/>
            <person name="Woyke T."/>
            <person name="Lynd L.R."/>
        </authorList>
    </citation>
    <scope>NUCLEOTIDE SEQUENCE [LARGE SCALE GENOMIC DNA]</scope>
    <source>
        <strain evidence="3">DSM 19732 / NBRC 101661 / EBR45</strain>
    </source>
</reference>
<dbReference type="Proteomes" id="UP000005435">
    <property type="component" value="Chromosome"/>
</dbReference>
<reference evidence="3" key="1">
    <citation type="submission" date="2011-12" db="EMBL/GenBank/DDBJ databases">
        <title>Complete sequence of Clostridium clariflavum DSM 19732.</title>
        <authorList>
            <consortium name="US DOE Joint Genome Institute"/>
            <person name="Lucas S."/>
            <person name="Han J."/>
            <person name="Lapidus A."/>
            <person name="Cheng J.-F."/>
            <person name="Goodwin L."/>
            <person name="Pitluck S."/>
            <person name="Peters L."/>
            <person name="Teshima H."/>
            <person name="Detter J.C."/>
            <person name="Han C."/>
            <person name="Tapia R."/>
            <person name="Land M."/>
            <person name="Hauser L."/>
            <person name="Kyrpides N."/>
            <person name="Ivanova N."/>
            <person name="Pagani I."/>
            <person name="Kitzmiller T."/>
            <person name="Lynd L."/>
            <person name="Izquierdo J."/>
            <person name="Woyke T."/>
        </authorList>
    </citation>
    <scope>NUCLEOTIDE SEQUENCE [LARGE SCALE GENOMIC DNA]</scope>
    <source>
        <strain evidence="3">DSM 19732 / NBRC 101661 / EBR45</strain>
    </source>
</reference>
<gene>
    <name evidence="2" type="ordered locus">Clocl_3764</name>
</gene>
<accession>G8M0X4</accession>
<dbReference type="Gene3D" id="3.40.50.360">
    <property type="match status" value="1"/>
</dbReference>
<dbReference type="PANTHER" id="PTHR38030:SF2">
    <property type="entry name" value="PROTOPORPHYRINOGEN IX DEHYDROGENASE [QUINONE]"/>
    <property type="match status" value="1"/>
</dbReference>
<sequence>MKVAIAYYSRHHGNTKKLLDAIKEMGNVKLIDVVECNKEDLSEYEIVGFASGIYFGKFSEKVMEFARNNLPEKKKVFLINTYGIKVSNYTKDMEKVIEKKGCKLLGTYGCRGFDTFGPLKLIGGIAKGHPNENDIKGVIEFFRRIIEK</sequence>
<proteinExistence type="predicted"/>
<dbReference type="GO" id="GO:0010181">
    <property type="term" value="F:FMN binding"/>
    <property type="evidence" value="ECO:0007669"/>
    <property type="project" value="TreeGrafter"/>
</dbReference>
<dbReference type="InterPro" id="IPR052200">
    <property type="entry name" value="Protoporphyrinogen_IX_DH"/>
</dbReference>
<dbReference type="EMBL" id="CP003065">
    <property type="protein sequence ID" value="AEV70217.1"/>
    <property type="molecule type" value="Genomic_DNA"/>
</dbReference>
<evidence type="ECO:0000313" key="3">
    <source>
        <dbReference type="Proteomes" id="UP000005435"/>
    </source>
</evidence>
<feature type="domain" description="Flavodoxin" evidence="1">
    <location>
        <begin position="7"/>
        <end position="98"/>
    </location>
</feature>
<dbReference type="KEGG" id="ccl:Clocl_3764"/>
<dbReference type="RefSeq" id="WP_014256725.1">
    <property type="nucleotide sequence ID" value="NC_016627.1"/>
</dbReference>
<dbReference type="eggNOG" id="COG0716">
    <property type="taxonomic scope" value="Bacteria"/>
</dbReference>
<dbReference type="InterPro" id="IPR026816">
    <property type="entry name" value="Flavodoxin_dom"/>
</dbReference>
<dbReference type="AlphaFoldDB" id="G8M0X4"/>
<dbReference type="STRING" id="720554.Clocl_3764"/>
<organism evidence="2 3">
    <name type="scientific">Acetivibrio clariflavus (strain DSM 19732 / NBRC 101661 / EBR45)</name>
    <name type="common">Clostridium clariflavum</name>
    <dbReference type="NCBI Taxonomy" id="720554"/>
    <lineage>
        <taxon>Bacteria</taxon>
        <taxon>Bacillati</taxon>
        <taxon>Bacillota</taxon>
        <taxon>Clostridia</taxon>
        <taxon>Eubacteriales</taxon>
        <taxon>Oscillospiraceae</taxon>
        <taxon>Acetivibrio</taxon>
    </lineage>
</organism>
<keyword evidence="3" id="KW-1185">Reference proteome</keyword>
<dbReference type="HOGENOM" id="CLU_105338_0_0_9"/>
<protein>
    <submittedName>
        <fullName evidence="2">Flavodoxin</fullName>
    </submittedName>
</protein>
<dbReference type="GO" id="GO:0070819">
    <property type="term" value="F:menaquinone-dependent protoporphyrinogen oxidase activity"/>
    <property type="evidence" value="ECO:0007669"/>
    <property type="project" value="TreeGrafter"/>
</dbReference>
<dbReference type="PANTHER" id="PTHR38030">
    <property type="entry name" value="PROTOPORPHYRINOGEN IX DEHYDROGENASE [MENAQUINONE]"/>
    <property type="match status" value="1"/>
</dbReference>
<dbReference type="Pfam" id="PF12724">
    <property type="entry name" value="Flavodoxin_5"/>
    <property type="match status" value="1"/>
</dbReference>
<evidence type="ECO:0000313" key="2">
    <source>
        <dbReference type="EMBL" id="AEV70217.1"/>
    </source>
</evidence>